<sequence>FGELPAEMKTTHSSQTVLSPQFGQALRKVYITEGGFLSPSNGGISVGLGNGTKSPRGVEWSHHDSVSIAGF</sequence>
<comment type="caution">
    <text evidence="1">The sequence shown here is derived from an EMBL/GenBank/DDBJ whole genome shotgun (WGS) entry which is preliminary data.</text>
</comment>
<reference evidence="1 2" key="1">
    <citation type="journal article" date="2019" name="Sci. Rep.">
        <title>Orb-weaving spider Araneus ventricosus genome elucidates the spidroin gene catalogue.</title>
        <authorList>
            <person name="Kono N."/>
            <person name="Nakamura H."/>
            <person name="Ohtoshi R."/>
            <person name="Moran D.A.P."/>
            <person name="Shinohara A."/>
            <person name="Yoshida Y."/>
            <person name="Fujiwara M."/>
            <person name="Mori M."/>
            <person name="Tomita M."/>
            <person name="Arakawa K."/>
        </authorList>
    </citation>
    <scope>NUCLEOTIDE SEQUENCE [LARGE SCALE GENOMIC DNA]</scope>
</reference>
<dbReference type="Proteomes" id="UP000499080">
    <property type="component" value="Unassembled WGS sequence"/>
</dbReference>
<accession>A0A4Y1ZKA2</accession>
<keyword evidence="2" id="KW-1185">Reference proteome</keyword>
<protein>
    <submittedName>
        <fullName evidence="1">Uncharacterized protein</fullName>
    </submittedName>
</protein>
<name>A0A4Y1ZKA2_ARAVE</name>
<evidence type="ECO:0000313" key="1">
    <source>
        <dbReference type="EMBL" id="GBL54225.1"/>
    </source>
</evidence>
<gene>
    <name evidence="1" type="ORF">AVEN_14367_1</name>
</gene>
<evidence type="ECO:0000313" key="2">
    <source>
        <dbReference type="Proteomes" id="UP000499080"/>
    </source>
</evidence>
<organism evidence="1 2">
    <name type="scientific">Araneus ventricosus</name>
    <name type="common">Orbweaver spider</name>
    <name type="synonym">Epeira ventricosa</name>
    <dbReference type="NCBI Taxonomy" id="182803"/>
    <lineage>
        <taxon>Eukaryota</taxon>
        <taxon>Metazoa</taxon>
        <taxon>Ecdysozoa</taxon>
        <taxon>Arthropoda</taxon>
        <taxon>Chelicerata</taxon>
        <taxon>Arachnida</taxon>
        <taxon>Araneae</taxon>
        <taxon>Araneomorphae</taxon>
        <taxon>Entelegynae</taxon>
        <taxon>Araneoidea</taxon>
        <taxon>Araneidae</taxon>
        <taxon>Araneus</taxon>
    </lineage>
</organism>
<proteinExistence type="predicted"/>
<dbReference type="EMBL" id="BGPR01075236">
    <property type="protein sequence ID" value="GBL54225.1"/>
    <property type="molecule type" value="Genomic_DNA"/>
</dbReference>
<dbReference type="AlphaFoldDB" id="A0A4Y1ZKA2"/>
<feature type="non-terminal residue" evidence="1">
    <location>
        <position position="1"/>
    </location>
</feature>